<accession>A0AAW2FXL8</accession>
<comment type="caution">
    <text evidence="2">The sequence shown here is derived from an EMBL/GenBank/DDBJ whole genome shotgun (WGS) entry which is preliminary data.</text>
</comment>
<feature type="compositionally biased region" description="Basic and acidic residues" evidence="1">
    <location>
        <begin position="1"/>
        <end position="12"/>
    </location>
</feature>
<protein>
    <submittedName>
        <fullName evidence="2">Uncharacterized protein</fullName>
    </submittedName>
</protein>
<evidence type="ECO:0000313" key="2">
    <source>
        <dbReference type="EMBL" id="KAL0118710.1"/>
    </source>
</evidence>
<evidence type="ECO:0000313" key="3">
    <source>
        <dbReference type="Proteomes" id="UP001430953"/>
    </source>
</evidence>
<sequence>MMPRDKTARHGNDDDDEDDGSRGREKVRLYSAVFRTPRTHGTKGCRHVRCSRRWLSCKHTCTCTRVHRRAYIRARMYTRACVCARRFPPRALTRASLRGRAR</sequence>
<reference evidence="2 3" key="1">
    <citation type="submission" date="2023-03" db="EMBL/GenBank/DDBJ databases">
        <title>High recombination rates correlate with genetic variation in Cardiocondyla obscurior ants.</title>
        <authorList>
            <person name="Errbii M."/>
        </authorList>
    </citation>
    <scope>NUCLEOTIDE SEQUENCE [LARGE SCALE GENOMIC DNA]</scope>
    <source>
        <strain evidence="2">Alpha-2009</strain>
        <tissue evidence="2">Whole body</tissue>
    </source>
</reference>
<organism evidence="2 3">
    <name type="scientific">Cardiocondyla obscurior</name>
    <dbReference type="NCBI Taxonomy" id="286306"/>
    <lineage>
        <taxon>Eukaryota</taxon>
        <taxon>Metazoa</taxon>
        <taxon>Ecdysozoa</taxon>
        <taxon>Arthropoda</taxon>
        <taxon>Hexapoda</taxon>
        <taxon>Insecta</taxon>
        <taxon>Pterygota</taxon>
        <taxon>Neoptera</taxon>
        <taxon>Endopterygota</taxon>
        <taxon>Hymenoptera</taxon>
        <taxon>Apocrita</taxon>
        <taxon>Aculeata</taxon>
        <taxon>Formicoidea</taxon>
        <taxon>Formicidae</taxon>
        <taxon>Myrmicinae</taxon>
        <taxon>Cardiocondyla</taxon>
    </lineage>
</organism>
<name>A0AAW2FXL8_9HYME</name>
<keyword evidence="3" id="KW-1185">Reference proteome</keyword>
<dbReference type="Proteomes" id="UP001430953">
    <property type="component" value="Unassembled WGS sequence"/>
</dbReference>
<evidence type="ECO:0000256" key="1">
    <source>
        <dbReference type="SAM" id="MobiDB-lite"/>
    </source>
</evidence>
<proteinExistence type="predicted"/>
<gene>
    <name evidence="2" type="ORF">PUN28_009405</name>
</gene>
<dbReference type="AlphaFoldDB" id="A0AAW2FXL8"/>
<dbReference type="EMBL" id="JADYXP020000008">
    <property type="protein sequence ID" value="KAL0118710.1"/>
    <property type="molecule type" value="Genomic_DNA"/>
</dbReference>
<feature type="region of interest" description="Disordered" evidence="1">
    <location>
        <begin position="1"/>
        <end position="25"/>
    </location>
</feature>